<proteinExistence type="predicted"/>
<dbReference type="Proteomes" id="UP000533429">
    <property type="component" value="Unassembled WGS sequence"/>
</dbReference>
<comment type="caution">
    <text evidence="4">The sequence shown here is derived from an EMBL/GenBank/DDBJ whole genome shotgun (WGS) entry which is preliminary data.</text>
</comment>
<dbReference type="Pfam" id="PF16967">
    <property type="entry name" value="TcfC"/>
    <property type="match status" value="1"/>
</dbReference>
<dbReference type="AlphaFoldDB" id="A0A850R543"/>
<feature type="domain" description="Pilus assembly protein C-terminal" evidence="2">
    <location>
        <begin position="736"/>
        <end position="824"/>
    </location>
</feature>
<organism evidence="4 5">
    <name type="scientific">Photobacterium damselae subsp. damselae</name>
    <name type="common">Listonella damsela</name>
    <dbReference type="NCBI Taxonomy" id="85581"/>
    <lineage>
        <taxon>Bacteria</taxon>
        <taxon>Pseudomonadati</taxon>
        <taxon>Pseudomonadota</taxon>
        <taxon>Gammaproteobacteria</taxon>
        <taxon>Vibrionales</taxon>
        <taxon>Vibrionaceae</taxon>
        <taxon>Photobacterium</taxon>
    </lineage>
</organism>
<dbReference type="EMBL" id="JABXOR010001305">
    <property type="protein sequence ID" value="NVP02569.1"/>
    <property type="molecule type" value="Genomic_DNA"/>
</dbReference>
<gene>
    <name evidence="4" type="ORF">HWA77_20365</name>
</gene>
<dbReference type="Pfam" id="PF15976">
    <property type="entry name" value="CooC_C"/>
    <property type="match status" value="1"/>
</dbReference>
<protein>
    <submittedName>
        <fullName evidence="4">TcfC E-set like domain-containing protein</fullName>
    </submittedName>
</protein>
<name>A0A850R543_PHODD</name>
<evidence type="ECO:0000259" key="3">
    <source>
        <dbReference type="Pfam" id="PF16967"/>
    </source>
</evidence>
<evidence type="ECO:0000259" key="2">
    <source>
        <dbReference type="Pfam" id="PF15976"/>
    </source>
</evidence>
<accession>A0A850R543</accession>
<reference evidence="4 5" key="1">
    <citation type="submission" date="2020-06" db="EMBL/GenBank/DDBJ databases">
        <title>Photobacterium damselae subsp. damselae comparative genomics.</title>
        <authorList>
            <person name="Osorio C.R."/>
        </authorList>
    </citation>
    <scope>NUCLEOTIDE SEQUENCE [LARGE SCALE GENOMIC DNA]</scope>
    <source>
        <strain evidence="4 5">TW250/03</strain>
    </source>
</reference>
<evidence type="ECO:0000256" key="1">
    <source>
        <dbReference type="ARBA" id="ARBA00022729"/>
    </source>
</evidence>
<dbReference type="InterPro" id="IPR032636">
    <property type="entry name" value="Pilus_assem_E-set-like_dom"/>
</dbReference>
<evidence type="ECO:0000313" key="4">
    <source>
        <dbReference type="EMBL" id="NVP02569.1"/>
    </source>
</evidence>
<sequence length="929" mass="104500">MNKYSNYFILLVLCIHNNAFSFEVSDENIPDEFKAIFKEKTKPVKIEFPNGDVSEVNLTVSYGKVRFDGRNKDKNKLYKQLKNNNVKDDVAKKIITEMSSPKGLNNSDKCQGFLNTCIVLTDGYDVVYDLDRNTLRFFFSKDILNEKKGKDEYASSINHYPASINNASLFVNTSDSDASITFNDNFIQGFKYGYLDSEFRLNSDDDNELDKLAYNLDLKNKRYQLGYFSDENSMNSTDFIESFTDSDVLEMSFGSSNNLLLKTSDSNKKIQIYVPASGLLSIKKDGSYIKQYPVKSGQQNILYSSLPSGIYEINVTVKSGNKIIFDENYNVYNTKGGQLLSKGIDYRLQVGLLQDGNDNDIPEFYHGKFVKDKWKSFDDKGYISGKLSYGLTDAAMLGGAMTLADDNNSIYQLGVNYLISDSGTIRATSKFYSEGSYLFDVNLYSSFLNFGLSKFELDENDNFAAYTEDYESNTSINVSRMFNLGLNSTLGLYYNYSKYDKSENSNLSGNISYFINGNSRVDFQTTYNKYDDHTGNSDESVNFDLSYTYDFDSGFSTRTTFNADDNGYNEVTAEYDSGDLISSDDLMLSLVGRTSLRNDRHNNSDSQSSLDVNGSYINDYLSSGYYGSIDSDGTSNQSLTLTSNQVLSKSGLTFTNKSSDAYLQFDIEKSKDIKDDASLGTLSVTKDGHNHYDIAINDSNKLIALDDYAQYKNKVDTLSSSIENSGSNSGDVFSHPGTVKPVRLDLTKVVSFIGAYSDIFDQEIADLRCEGDGCVDVENVESNIYKVAVRSGKPFVLKDKRTNYVCLTPQVRNIDVLNIGNSFCVPEVEEEDYPIVLRDPKSGQELNLVYLGIFKDSNKWKYSSLSNNNNYDLIEKEFGNGNNLVYVNIYDQDIISSDINEKLAKVMATADIPRSDISKYVLLLNKKWN</sequence>
<evidence type="ECO:0000313" key="5">
    <source>
        <dbReference type="Proteomes" id="UP000533429"/>
    </source>
</evidence>
<keyword evidence="1" id="KW-0732">Signal</keyword>
<feature type="domain" description="Pilus assembly protein E-set like" evidence="3">
    <location>
        <begin position="266"/>
        <end position="333"/>
    </location>
</feature>
<dbReference type="InterPro" id="IPR031917">
    <property type="entry name" value="Pilus_assem_C"/>
</dbReference>